<feature type="non-terminal residue" evidence="1">
    <location>
        <position position="1"/>
    </location>
</feature>
<feature type="non-terminal residue" evidence="1">
    <location>
        <position position="577"/>
    </location>
</feature>
<accession>A0AA40D474</accession>
<name>A0AA40D474_9PEZI</name>
<dbReference type="PANTHER" id="PTHR10039:SF10">
    <property type="entry name" value="NACHT DOMAIN-CONTAINING PROTEIN"/>
    <property type="match status" value="1"/>
</dbReference>
<reference evidence="1" key="1">
    <citation type="submission" date="2023-06" db="EMBL/GenBank/DDBJ databases">
        <title>Genome-scale phylogeny and comparative genomics of the fungal order Sordariales.</title>
        <authorList>
            <consortium name="Lawrence Berkeley National Laboratory"/>
            <person name="Hensen N."/>
            <person name="Bonometti L."/>
            <person name="Westerberg I."/>
            <person name="Brannstrom I.O."/>
            <person name="Guillou S."/>
            <person name="Cros-Aarteil S."/>
            <person name="Calhoun S."/>
            <person name="Haridas S."/>
            <person name="Kuo A."/>
            <person name="Mondo S."/>
            <person name="Pangilinan J."/>
            <person name="Riley R."/>
            <person name="Labutti K."/>
            <person name="Andreopoulos B."/>
            <person name="Lipzen A."/>
            <person name="Chen C."/>
            <person name="Yanf M."/>
            <person name="Daum C."/>
            <person name="Ng V."/>
            <person name="Clum A."/>
            <person name="Steindorff A."/>
            <person name="Ohm R."/>
            <person name="Martin F."/>
            <person name="Silar P."/>
            <person name="Natvig D."/>
            <person name="Lalanne C."/>
            <person name="Gautier V."/>
            <person name="Ament-Velasquez S.L."/>
            <person name="Kruys A."/>
            <person name="Hutchinson M.I."/>
            <person name="Powell A.J."/>
            <person name="Barry K."/>
            <person name="Miller A.N."/>
            <person name="Grigoriev I.V."/>
            <person name="Debuchy R."/>
            <person name="Gladieux P."/>
            <person name="Thoren M.H."/>
            <person name="Johannesson H."/>
        </authorList>
    </citation>
    <scope>NUCLEOTIDE SEQUENCE</scope>
    <source>
        <strain evidence="1">CBS 307.81</strain>
    </source>
</reference>
<dbReference type="PANTHER" id="PTHR10039">
    <property type="entry name" value="AMELOGENIN"/>
    <property type="match status" value="1"/>
</dbReference>
<dbReference type="EMBL" id="JAULSY010000140">
    <property type="protein sequence ID" value="KAK0662495.1"/>
    <property type="molecule type" value="Genomic_DNA"/>
</dbReference>
<evidence type="ECO:0000313" key="1">
    <source>
        <dbReference type="EMBL" id="KAK0662495.1"/>
    </source>
</evidence>
<keyword evidence="2" id="KW-1185">Reference proteome</keyword>
<proteinExistence type="predicted"/>
<dbReference type="AlphaFoldDB" id="A0AA40D474"/>
<sequence>ELQEALSVTPNDPEWHSDRLVTDIRSTIGCCGSTVFVDEEDLSVHLIHQSVLQFLLDSNEQTKASAPWHFSLKEAHVLTGEVAVTYLNYGIFETRISKVVVPQVSATQLTDRIINDTLAPARMARKLALILLKSTPSHTTQGIDADIGRAVADAWSQHRPHQDVEAFHFLQYASRYWLQHTTWIERNSQSFHLWLKVLNNPRFNVLHWAHGQIPEDDIVIDKRTGGAWQIAPTIAWSISHDHMALLQVELTGHRWIRTFTSVMSYLVACQRRKSPPVFTARMAKKLLQFAMLFKADGIVEWLLPMGADAMSNRAHHVLMAIIKFYESKGFKDLRMVVLKMACEVEDACLVHLLLRPLVADYPNRKSSQEWEPMGALMNRVLYNSSGIRMIFNLLQAGFIPPAFSVNNINQLNITWIDMVNQNKFNLIHIFQEALCHSRNRYDDLHQTFREAIIQTCLKGDGVRGSYLLRNCDFLWTRDWLERCLSAAMYGRSPQRRHLVNEILDLDQSVLICPLRCIQLREWKLAGESLRRDSAARRRVQSYVLKTPLLHFCVDAGDREGVEFLLRHTDLGINRFPP</sequence>
<evidence type="ECO:0000313" key="2">
    <source>
        <dbReference type="Proteomes" id="UP001174997"/>
    </source>
</evidence>
<dbReference type="Proteomes" id="UP001174997">
    <property type="component" value="Unassembled WGS sequence"/>
</dbReference>
<protein>
    <submittedName>
        <fullName evidence="1">Uncharacterized protein</fullName>
    </submittedName>
</protein>
<gene>
    <name evidence="1" type="ORF">QBC41DRAFT_186107</name>
</gene>
<organism evidence="1 2">
    <name type="scientific">Cercophora samala</name>
    <dbReference type="NCBI Taxonomy" id="330535"/>
    <lineage>
        <taxon>Eukaryota</taxon>
        <taxon>Fungi</taxon>
        <taxon>Dikarya</taxon>
        <taxon>Ascomycota</taxon>
        <taxon>Pezizomycotina</taxon>
        <taxon>Sordariomycetes</taxon>
        <taxon>Sordariomycetidae</taxon>
        <taxon>Sordariales</taxon>
        <taxon>Lasiosphaeriaceae</taxon>
        <taxon>Cercophora</taxon>
    </lineage>
</organism>
<comment type="caution">
    <text evidence="1">The sequence shown here is derived from an EMBL/GenBank/DDBJ whole genome shotgun (WGS) entry which is preliminary data.</text>
</comment>